<feature type="compositionally biased region" description="Low complexity" evidence="1">
    <location>
        <begin position="445"/>
        <end position="462"/>
    </location>
</feature>
<feature type="region of interest" description="Disordered" evidence="1">
    <location>
        <begin position="377"/>
        <end position="479"/>
    </location>
</feature>
<dbReference type="Proteomes" id="UP000269396">
    <property type="component" value="Unassembled WGS sequence"/>
</dbReference>
<dbReference type="STRING" id="31246.A0A183P0G8"/>
<organism evidence="2 3">
    <name type="scientific">Schistosoma mattheei</name>
    <dbReference type="NCBI Taxonomy" id="31246"/>
    <lineage>
        <taxon>Eukaryota</taxon>
        <taxon>Metazoa</taxon>
        <taxon>Spiralia</taxon>
        <taxon>Lophotrochozoa</taxon>
        <taxon>Platyhelminthes</taxon>
        <taxon>Trematoda</taxon>
        <taxon>Digenea</taxon>
        <taxon>Strigeidida</taxon>
        <taxon>Schistosomatoidea</taxon>
        <taxon>Schistosomatidae</taxon>
        <taxon>Schistosoma</taxon>
    </lineage>
</organism>
<feature type="region of interest" description="Disordered" evidence="1">
    <location>
        <begin position="235"/>
        <end position="261"/>
    </location>
</feature>
<accession>A0A183P0G8</accession>
<feature type="region of interest" description="Disordered" evidence="1">
    <location>
        <begin position="49"/>
        <end position="74"/>
    </location>
</feature>
<dbReference type="InterPro" id="IPR013087">
    <property type="entry name" value="Znf_C2H2_type"/>
</dbReference>
<dbReference type="PROSITE" id="PS00028">
    <property type="entry name" value="ZINC_FINGER_C2H2_1"/>
    <property type="match status" value="2"/>
</dbReference>
<evidence type="ECO:0000313" key="2">
    <source>
        <dbReference type="EMBL" id="VDP41765.1"/>
    </source>
</evidence>
<evidence type="ECO:0000313" key="3">
    <source>
        <dbReference type="Proteomes" id="UP000269396"/>
    </source>
</evidence>
<proteinExistence type="predicted"/>
<dbReference type="Pfam" id="PF00096">
    <property type="entry name" value="zf-C2H2"/>
    <property type="match status" value="1"/>
</dbReference>
<reference evidence="2 3" key="1">
    <citation type="submission" date="2018-11" db="EMBL/GenBank/DDBJ databases">
        <authorList>
            <consortium name="Pathogen Informatics"/>
        </authorList>
    </citation>
    <scope>NUCLEOTIDE SEQUENCE [LARGE SCALE GENOMIC DNA]</scope>
    <source>
        <strain>Denwood</strain>
        <strain evidence="3">Zambia</strain>
    </source>
</reference>
<feature type="compositionally biased region" description="Basic and acidic residues" evidence="1">
    <location>
        <begin position="58"/>
        <end position="74"/>
    </location>
</feature>
<dbReference type="PROSITE" id="PS50157">
    <property type="entry name" value="ZINC_FINGER_C2H2_2"/>
    <property type="match status" value="1"/>
</dbReference>
<keyword evidence="3" id="KW-1185">Reference proteome</keyword>
<feature type="compositionally biased region" description="Low complexity" evidence="1">
    <location>
        <begin position="330"/>
        <end position="346"/>
    </location>
</feature>
<dbReference type="AlphaFoldDB" id="A0A183P0G8"/>
<gene>
    <name evidence="2" type="ORF">SMTD_LOCUS7854</name>
</gene>
<feature type="compositionally biased region" description="Low complexity" evidence="1">
    <location>
        <begin position="382"/>
        <end position="401"/>
    </location>
</feature>
<protein>
    <submittedName>
        <fullName evidence="2">Uncharacterized protein</fullName>
    </submittedName>
</protein>
<evidence type="ECO:0000256" key="1">
    <source>
        <dbReference type="SAM" id="MobiDB-lite"/>
    </source>
</evidence>
<dbReference type="SMART" id="SM00355">
    <property type="entry name" value="ZnF_C2H2"/>
    <property type="match status" value="2"/>
</dbReference>
<sequence length="542" mass="60573">MEIGPNLCVWPIQSGINHELNSMQTLSPIVQQNNSFVYSRSNDVVLELESDSETELESTPHLDHHNPIESKHQENPCQLQWNTRLINLSTDEDEEDYDQCIDSIDNDKCNVHNNLNVDIINNHGNTVDRQVELEKQLSIDHKNHQNLHNFHDKTDDNNDNNNNNKDYTCGFCGFDFGTAEQVEEHVLLKHSDNLTTSNYSRTASTNTSDSSPTVLTNTIITTSNNSSSNTVTIAENSKHSEDPSSKFSNLRSIAKGSRKSLKNDNEMLKEFAKTSSTAEMNDQQLIRSDNHFPALVTNNPMITDCPLCDRTFVGRRSLNIHLNKTHSIKENGNNINNNTNSNSIDNPGSIANNTDAQQLKIHSVSKLTRLACSRSLRGFGGNKNNDVNNNINKTTNETTKSTSEKSLCKIVVRPPILPRPSRTTNSMTGSSTSPSKINVDKKILQSESLTSSSSTSQDISVSRNNESEELNPQKSRPTVYAVSPPLATEQIDYFLSRMFFFFFFINFSPSSNQGGLKLRIISLDAVKKSTNTYSTLHNVKVS</sequence>
<dbReference type="EMBL" id="UZAL01028513">
    <property type="protein sequence ID" value="VDP41765.1"/>
    <property type="molecule type" value="Genomic_DNA"/>
</dbReference>
<name>A0A183P0G8_9TREM</name>
<feature type="region of interest" description="Disordered" evidence="1">
    <location>
        <begin position="329"/>
        <end position="351"/>
    </location>
</feature>
<feature type="compositionally biased region" description="Polar residues" evidence="1">
    <location>
        <begin position="421"/>
        <end position="436"/>
    </location>
</feature>